<evidence type="ECO:0000313" key="3">
    <source>
        <dbReference type="EMBL" id="CDW77024.1"/>
    </source>
</evidence>
<evidence type="ECO:0000256" key="1">
    <source>
        <dbReference type="SAM" id="Coils"/>
    </source>
</evidence>
<dbReference type="InParanoid" id="A0A078A568"/>
<dbReference type="AlphaFoldDB" id="A0A078A568"/>
<evidence type="ECO:0000313" key="4">
    <source>
        <dbReference type="Proteomes" id="UP000039865"/>
    </source>
</evidence>
<proteinExistence type="predicted"/>
<name>A0A078A568_STYLE</name>
<keyword evidence="4" id="KW-1185">Reference proteome</keyword>
<feature type="coiled-coil region" evidence="1">
    <location>
        <begin position="272"/>
        <end position="299"/>
    </location>
</feature>
<feature type="coiled-coil region" evidence="1">
    <location>
        <begin position="205"/>
        <end position="232"/>
    </location>
</feature>
<accession>A0A078A568</accession>
<protein>
    <submittedName>
        <fullName evidence="3">Uncharacterized protein</fullName>
    </submittedName>
</protein>
<organism evidence="3 4">
    <name type="scientific">Stylonychia lemnae</name>
    <name type="common">Ciliate</name>
    <dbReference type="NCBI Taxonomy" id="5949"/>
    <lineage>
        <taxon>Eukaryota</taxon>
        <taxon>Sar</taxon>
        <taxon>Alveolata</taxon>
        <taxon>Ciliophora</taxon>
        <taxon>Intramacronucleata</taxon>
        <taxon>Spirotrichea</taxon>
        <taxon>Stichotrichia</taxon>
        <taxon>Sporadotrichida</taxon>
        <taxon>Oxytrichidae</taxon>
        <taxon>Stylonychinae</taxon>
        <taxon>Stylonychia</taxon>
    </lineage>
</organism>
<evidence type="ECO:0000256" key="2">
    <source>
        <dbReference type="SAM" id="MobiDB-lite"/>
    </source>
</evidence>
<sequence length="493" mass="57513">MVQKIYYKTPRRSNEKAKSPVKIFTPLTNNTSYNTHLMRVINESNQNMSSSSIDKFNPMSNQAPQVNKIRSQTNHHYKRIKKLQKSGYSNHEYARQIKQKQFGMMVPDLNKQSDSNIQIENIDNLQLQQQNFSLNDPMTFHNNESVTINNNILNDFRSTKESNFFRDSQTKPTSSQSTSIFRSTAHANGKKTINQQIQKQTKQEILELQIIKKQLLDDISNLKQQHQQLQKQEEPQVLKEFTFDEGQIGAKDFQNFTKEELLQTLILSREEVVALRLQIQKSKQQNDDLNNRMDKLAISRNKQMHSSKSNRSPKTNMTNTTQKKLLTNKSLSGHTVLKNHSSSQSLTPKFSQNHNNSTIRDKSSTIIQVEQLKSQYEKSQEYYMKSSVGVNTDYYQQRHKLIQTDQIVTMTKQPEFQAQSLLLSKSATEEDLQGMKSSRSENEQLSQAKLMFYYKEIQRMEANHKSEMTIMRQMNEELTEDLLFIQKAKMKTI</sequence>
<keyword evidence="1" id="KW-0175">Coiled coil</keyword>
<feature type="region of interest" description="Disordered" evidence="2">
    <location>
        <begin position="338"/>
        <end position="357"/>
    </location>
</feature>
<gene>
    <name evidence="3" type="primary">Contig16074.g17130</name>
    <name evidence="3" type="ORF">STYLEM_5991</name>
</gene>
<dbReference type="EMBL" id="CCKQ01005767">
    <property type="protein sequence ID" value="CDW77024.1"/>
    <property type="molecule type" value="Genomic_DNA"/>
</dbReference>
<dbReference type="Proteomes" id="UP000039865">
    <property type="component" value="Unassembled WGS sequence"/>
</dbReference>
<reference evidence="3 4" key="1">
    <citation type="submission" date="2014-06" db="EMBL/GenBank/DDBJ databases">
        <authorList>
            <person name="Swart Estienne"/>
        </authorList>
    </citation>
    <scope>NUCLEOTIDE SEQUENCE [LARGE SCALE GENOMIC DNA]</scope>
    <source>
        <strain evidence="3 4">130c</strain>
    </source>
</reference>